<evidence type="ECO:0000313" key="2">
    <source>
        <dbReference type="Proteomes" id="UP000295455"/>
    </source>
</evidence>
<sequence>MLCHYEGGTTEVICMLLPRHYEGGTTEVICWLVTLKTFLARWIEQEDKEVIEGYYKRYIFVDSEEATDNLFINKYRNELIGE</sequence>
<dbReference type="RefSeq" id="WP_132213825.1">
    <property type="nucleotide sequence ID" value="NZ_OX156936.1"/>
</dbReference>
<dbReference type="AlphaFoldDB" id="A0A4R1RRW3"/>
<organism evidence="1 2">
    <name type="scientific">Mariniflexile fucanivorans</name>
    <dbReference type="NCBI Taxonomy" id="264023"/>
    <lineage>
        <taxon>Bacteria</taxon>
        <taxon>Pseudomonadati</taxon>
        <taxon>Bacteroidota</taxon>
        <taxon>Flavobacteriia</taxon>
        <taxon>Flavobacteriales</taxon>
        <taxon>Flavobacteriaceae</taxon>
        <taxon>Mariniflexile</taxon>
    </lineage>
</organism>
<comment type="caution">
    <text evidence="1">The sequence shown here is derived from an EMBL/GenBank/DDBJ whole genome shotgun (WGS) entry which is preliminary data.</text>
</comment>
<evidence type="ECO:0000313" key="1">
    <source>
        <dbReference type="EMBL" id="TCL68702.1"/>
    </source>
</evidence>
<reference evidence="1 2" key="1">
    <citation type="submission" date="2019-03" db="EMBL/GenBank/DDBJ databases">
        <title>Genomic Encyclopedia of Type Strains, Phase IV (KMG-IV): sequencing the most valuable type-strain genomes for metagenomic binning, comparative biology and taxonomic classification.</title>
        <authorList>
            <person name="Goeker M."/>
        </authorList>
    </citation>
    <scope>NUCLEOTIDE SEQUENCE [LARGE SCALE GENOMIC DNA]</scope>
    <source>
        <strain evidence="1 2">DSM 18792</strain>
    </source>
</reference>
<dbReference type="EMBL" id="SLUP01000001">
    <property type="protein sequence ID" value="TCL68702.1"/>
    <property type="molecule type" value="Genomic_DNA"/>
</dbReference>
<dbReference type="Proteomes" id="UP000295455">
    <property type="component" value="Unassembled WGS sequence"/>
</dbReference>
<accession>A0A4R1RRW3</accession>
<gene>
    <name evidence="1" type="ORF">EV196_101121</name>
</gene>
<keyword evidence="2" id="KW-1185">Reference proteome</keyword>
<proteinExistence type="predicted"/>
<name>A0A4R1RRW3_9FLAO</name>
<protein>
    <submittedName>
        <fullName evidence="1">Uncharacterized protein</fullName>
    </submittedName>
</protein>